<dbReference type="GO" id="GO:0005829">
    <property type="term" value="C:cytosol"/>
    <property type="evidence" value="ECO:0007669"/>
    <property type="project" value="TreeGrafter"/>
</dbReference>
<dbReference type="EC" id="4.1.2.48" evidence="5"/>
<evidence type="ECO:0000259" key="4">
    <source>
        <dbReference type="Pfam" id="PF01212"/>
    </source>
</evidence>
<protein>
    <submittedName>
        <fullName evidence="5">Low-specificity L-threonine aldolase 1</fullName>
        <ecNumber evidence="5">4.1.2.48</ecNumber>
    </submittedName>
</protein>
<dbReference type="AlphaFoldDB" id="A0A9W9Z7F8"/>
<dbReference type="InterPro" id="IPR015424">
    <property type="entry name" value="PyrdxlP-dep_Trfase"/>
</dbReference>
<accession>A0A9W9Z7F8</accession>
<evidence type="ECO:0000256" key="3">
    <source>
        <dbReference type="ARBA" id="ARBA00022898"/>
    </source>
</evidence>
<dbReference type="Gene3D" id="3.40.640.10">
    <property type="entry name" value="Type I PLP-dependent aspartate aminotransferase-like (Major domain)"/>
    <property type="match status" value="2"/>
</dbReference>
<comment type="cofactor">
    <cofactor evidence="1">
        <name>pyridoxal 5'-phosphate</name>
        <dbReference type="ChEBI" id="CHEBI:597326"/>
    </cofactor>
</comment>
<dbReference type="GO" id="GO:0006545">
    <property type="term" value="P:glycine biosynthetic process"/>
    <property type="evidence" value="ECO:0007669"/>
    <property type="project" value="TreeGrafter"/>
</dbReference>
<dbReference type="PANTHER" id="PTHR48097">
    <property type="entry name" value="L-THREONINE ALDOLASE-RELATED"/>
    <property type="match status" value="1"/>
</dbReference>
<keyword evidence="6" id="KW-1185">Reference proteome</keyword>
<feature type="domain" description="Aromatic amino acid beta-eliminating lyase/threonine aldolase" evidence="4">
    <location>
        <begin position="183"/>
        <end position="297"/>
    </location>
</feature>
<dbReference type="InterPro" id="IPR001597">
    <property type="entry name" value="ArAA_b-elim_lyase/Thr_aldolase"/>
</dbReference>
<evidence type="ECO:0000256" key="1">
    <source>
        <dbReference type="ARBA" id="ARBA00001933"/>
    </source>
</evidence>
<dbReference type="OrthoDB" id="10261951at2759"/>
<evidence type="ECO:0000256" key="2">
    <source>
        <dbReference type="ARBA" id="ARBA00006966"/>
    </source>
</evidence>
<feature type="domain" description="Aromatic amino acid beta-eliminating lyase/threonine aldolase" evidence="4">
    <location>
        <begin position="15"/>
        <end position="160"/>
    </location>
</feature>
<evidence type="ECO:0000313" key="6">
    <source>
        <dbReference type="Proteomes" id="UP001163046"/>
    </source>
</evidence>
<dbReference type="Pfam" id="PF01212">
    <property type="entry name" value="Beta_elim_lyase"/>
    <property type="match status" value="2"/>
</dbReference>
<evidence type="ECO:0000313" key="5">
    <source>
        <dbReference type="EMBL" id="KAJ7376402.1"/>
    </source>
</evidence>
<dbReference type="InterPro" id="IPR023603">
    <property type="entry name" value="Low_specificity_L-TA-like"/>
</dbReference>
<proteinExistence type="inferred from homology"/>
<dbReference type="EMBL" id="MU826399">
    <property type="protein sequence ID" value="KAJ7376402.1"/>
    <property type="molecule type" value="Genomic_DNA"/>
</dbReference>
<reference evidence="5" key="1">
    <citation type="submission" date="2023-01" db="EMBL/GenBank/DDBJ databases">
        <title>Genome assembly of the deep-sea coral Lophelia pertusa.</title>
        <authorList>
            <person name="Herrera S."/>
            <person name="Cordes E."/>
        </authorList>
    </citation>
    <scope>NUCLEOTIDE SEQUENCE</scope>
    <source>
        <strain evidence="5">USNM1676648</strain>
        <tissue evidence="5">Polyp</tissue>
    </source>
</reference>
<sequence>MKIFDKKRSGARVIDLRSDTVTKPSKEMRAAMAAADVGGRSLQVKAAELTGKDAALFVPSGTMGNLAAVMAHCPGRGDEILVGDLAHIILWEQGGVAQLAGIHTRQVRTNLDGTLDLLDVESKVRSTGDAHLPTSRLICLEQTHNATGGRVLSLEYLQKLLVSLLHRSPSMLIQSLSAFQRVLVPPVGSVIAGEKDFITRIFVSDDIWPSDPNDVVHASVYKGLDLQCWRHRKVLGGGMRQAGVLAAGGIYALDNIAPKTTKCDHTNAEILAKGIHNMKDLGLDVDLKSVETNMMYFNVNHRTVSANELVKRMVDISGQRSH</sequence>
<dbReference type="PANTHER" id="PTHR48097:SF9">
    <property type="entry name" value="L-THREONINE ALDOLASE"/>
    <property type="match status" value="1"/>
</dbReference>
<keyword evidence="3" id="KW-0663">Pyridoxal phosphate</keyword>
<dbReference type="InterPro" id="IPR015422">
    <property type="entry name" value="PyrdxlP-dep_Trfase_small"/>
</dbReference>
<dbReference type="SUPFAM" id="SSF53383">
    <property type="entry name" value="PLP-dependent transferases"/>
    <property type="match status" value="1"/>
</dbReference>
<dbReference type="InterPro" id="IPR015421">
    <property type="entry name" value="PyrdxlP-dep_Trfase_major"/>
</dbReference>
<comment type="caution">
    <text evidence="5">The sequence shown here is derived from an EMBL/GenBank/DDBJ whole genome shotgun (WGS) entry which is preliminary data.</text>
</comment>
<dbReference type="Gene3D" id="3.90.1150.10">
    <property type="entry name" value="Aspartate Aminotransferase, domain 1"/>
    <property type="match status" value="1"/>
</dbReference>
<organism evidence="5 6">
    <name type="scientific">Desmophyllum pertusum</name>
    <dbReference type="NCBI Taxonomy" id="174260"/>
    <lineage>
        <taxon>Eukaryota</taxon>
        <taxon>Metazoa</taxon>
        <taxon>Cnidaria</taxon>
        <taxon>Anthozoa</taxon>
        <taxon>Hexacorallia</taxon>
        <taxon>Scleractinia</taxon>
        <taxon>Caryophylliina</taxon>
        <taxon>Caryophylliidae</taxon>
        <taxon>Desmophyllum</taxon>
    </lineage>
</organism>
<comment type="similarity">
    <text evidence="2">Belongs to the threonine aldolase family.</text>
</comment>
<dbReference type="Proteomes" id="UP001163046">
    <property type="component" value="Unassembled WGS sequence"/>
</dbReference>
<name>A0A9W9Z7F8_9CNID</name>
<gene>
    <name evidence="5" type="primary">Tha1_3</name>
    <name evidence="5" type="ORF">OS493_034679</name>
</gene>
<keyword evidence="5" id="KW-0456">Lyase</keyword>
<dbReference type="PIRSF" id="PIRSF017617">
    <property type="entry name" value="Thr_aldolase"/>
    <property type="match status" value="1"/>
</dbReference>
<dbReference type="GO" id="GO:0006567">
    <property type="term" value="P:L-threonine catabolic process"/>
    <property type="evidence" value="ECO:0007669"/>
    <property type="project" value="TreeGrafter"/>
</dbReference>
<dbReference type="GO" id="GO:0008732">
    <property type="term" value="F:L-allo-threonine aldolase activity"/>
    <property type="evidence" value="ECO:0007669"/>
    <property type="project" value="TreeGrafter"/>
</dbReference>